<evidence type="ECO:0000313" key="2">
    <source>
        <dbReference type="EMBL" id="SDB77496.1"/>
    </source>
</evidence>
<dbReference type="PROSITE" id="PS51257">
    <property type="entry name" value="PROKAR_LIPOPROTEIN"/>
    <property type="match status" value="1"/>
</dbReference>
<dbReference type="AlphaFoldDB" id="A0A1G6G8H3"/>
<proteinExistence type="predicted"/>
<gene>
    <name evidence="2" type="ORF">SAMN05192581_102322</name>
</gene>
<evidence type="ECO:0008006" key="4">
    <source>
        <dbReference type="Google" id="ProtNLM"/>
    </source>
</evidence>
<sequence>MCEMKKIYKFCIGALLGTITVSCVDQLDSDKNFKDRMTLEDVFTNEKYSEEWLAHAYSYLKGENMDVGTKDNILWCLPMIFILVTVIFITPLKQGLIVKETDNHGEPVIKAFVRHPFSFKIST</sequence>
<name>A0A1G6G8H3_BACOV</name>
<accession>A0A1G6G8H3</accession>
<reference evidence="2 3" key="1">
    <citation type="submission" date="2016-10" db="EMBL/GenBank/DDBJ databases">
        <authorList>
            <person name="de Groot N.N."/>
        </authorList>
    </citation>
    <scope>NUCLEOTIDE SEQUENCE [LARGE SCALE GENOMIC DNA]</scope>
    <source>
        <strain evidence="2 3">NLAE-zl-C500</strain>
    </source>
</reference>
<evidence type="ECO:0000256" key="1">
    <source>
        <dbReference type="SAM" id="Phobius"/>
    </source>
</evidence>
<keyword evidence="1" id="KW-0472">Membrane</keyword>
<keyword evidence="1" id="KW-1133">Transmembrane helix</keyword>
<feature type="transmembrane region" description="Helical" evidence="1">
    <location>
        <begin position="72"/>
        <end position="92"/>
    </location>
</feature>
<dbReference type="Proteomes" id="UP000183670">
    <property type="component" value="Unassembled WGS sequence"/>
</dbReference>
<dbReference type="EMBL" id="FMYE01000023">
    <property type="protein sequence ID" value="SDB77496.1"/>
    <property type="molecule type" value="Genomic_DNA"/>
</dbReference>
<evidence type="ECO:0000313" key="3">
    <source>
        <dbReference type="Proteomes" id="UP000183670"/>
    </source>
</evidence>
<protein>
    <recommendedName>
        <fullName evidence="4">Lipoprotein</fullName>
    </recommendedName>
</protein>
<keyword evidence="1" id="KW-0812">Transmembrane</keyword>
<organism evidence="2 3">
    <name type="scientific">Bacteroides ovatus</name>
    <dbReference type="NCBI Taxonomy" id="28116"/>
    <lineage>
        <taxon>Bacteria</taxon>
        <taxon>Pseudomonadati</taxon>
        <taxon>Bacteroidota</taxon>
        <taxon>Bacteroidia</taxon>
        <taxon>Bacteroidales</taxon>
        <taxon>Bacteroidaceae</taxon>
        <taxon>Bacteroides</taxon>
    </lineage>
</organism>